<sequence length="243" mass="26313">MNGDKLQCVSNSSCSTYTALSANGYCTDYSMLIDTSSSQISDVEIINMDSTFCIAYRGSTWPGIITNSCGFSCYVDSARWSLGCCLDLTTQEDGFINSAPVATAISPIYVPTNTINVITIPATDADDDNLRCRWASNTSLFDECGDICGIASGCTLYEENCTLVFNSTGKQTGNYYAVALMVEDFYNDTNSTSLSSVSIQFLIHIVAKPTCYSKPTISLNSSINTTLEVGTEYSFTFIIKTNC</sequence>
<dbReference type="EMBL" id="CAJNOR010004314">
    <property type="protein sequence ID" value="CAF1492729.1"/>
    <property type="molecule type" value="Genomic_DNA"/>
</dbReference>
<dbReference type="OrthoDB" id="10063988at2759"/>
<accession>A0A815SQ29</accession>
<evidence type="ECO:0000313" key="3">
    <source>
        <dbReference type="Proteomes" id="UP000663828"/>
    </source>
</evidence>
<name>A0A815SQ29_ADIRI</name>
<evidence type="ECO:0000313" key="2">
    <source>
        <dbReference type="EMBL" id="CAF1492729.1"/>
    </source>
</evidence>
<keyword evidence="3" id="KW-1185">Reference proteome</keyword>
<dbReference type="Proteomes" id="UP000663828">
    <property type="component" value="Unassembled WGS sequence"/>
</dbReference>
<evidence type="ECO:0000313" key="1">
    <source>
        <dbReference type="EMBL" id="CAF1109733.1"/>
    </source>
</evidence>
<organism evidence="2 3">
    <name type="scientific">Adineta ricciae</name>
    <name type="common">Rotifer</name>
    <dbReference type="NCBI Taxonomy" id="249248"/>
    <lineage>
        <taxon>Eukaryota</taxon>
        <taxon>Metazoa</taxon>
        <taxon>Spiralia</taxon>
        <taxon>Gnathifera</taxon>
        <taxon>Rotifera</taxon>
        <taxon>Eurotatoria</taxon>
        <taxon>Bdelloidea</taxon>
        <taxon>Adinetida</taxon>
        <taxon>Adinetidae</taxon>
        <taxon>Adineta</taxon>
    </lineage>
</organism>
<dbReference type="EMBL" id="CAJNOJ010000100">
    <property type="protein sequence ID" value="CAF1109733.1"/>
    <property type="molecule type" value="Genomic_DNA"/>
</dbReference>
<dbReference type="AlphaFoldDB" id="A0A815SQ29"/>
<reference evidence="2" key="1">
    <citation type="submission" date="2021-02" db="EMBL/GenBank/DDBJ databases">
        <authorList>
            <person name="Nowell W R."/>
        </authorList>
    </citation>
    <scope>NUCLEOTIDE SEQUENCE</scope>
</reference>
<proteinExistence type="predicted"/>
<gene>
    <name evidence="1" type="ORF">EDS130_LOCUS20443</name>
    <name evidence="2" type="ORF">XAT740_LOCUS39181</name>
</gene>
<comment type="caution">
    <text evidence="2">The sequence shown here is derived from an EMBL/GenBank/DDBJ whole genome shotgun (WGS) entry which is preliminary data.</text>
</comment>
<dbReference type="Proteomes" id="UP000663852">
    <property type="component" value="Unassembled WGS sequence"/>
</dbReference>
<protein>
    <submittedName>
        <fullName evidence="2">Uncharacterized protein</fullName>
    </submittedName>
</protein>